<dbReference type="OrthoDB" id="6361352at2759"/>
<name>E9G3I1_DAPPU</name>
<dbReference type="InParanoid" id="E9G3I1"/>
<evidence type="ECO:0000256" key="1">
    <source>
        <dbReference type="SAM" id="MobiDB-lite"/>
    </source>
</evidence>
<evidence type="ECO:0000256" key="2">
    <source>
        <dbReference type="SAM" id="SignalP"/>
    </source>
</evidence>
<dbReference type="Proteomes" id="UP000000305">
    <property type="component" value="Unassembled WGS sequence"/>
</dbReference>
<protein>
    <submittedName>
        <fullName evidence="3">Uncharacterized protein</fullName>
    </submittedName>
</protein>
<feature type="region of interest" description="Disordered" evidence="1">
    <location>
        <begin position="208"/>
        <end position="274"/>
    </location>
</feature>
<gene>
    <name evidence="3" type="ORF">DAPPUDRAFT_237268</name>
</gene>
<reference evidence="3 4" key="1">
    <citation type="journal article" date="2011" name="Science">
        <title>The ecoresponsive genome of Daphnia pulex.</title>
        <authorList>
            <person name="Colbourne J.K."/>
            <person name="Pfrender M.E."/>
            <person name="Gilbert D."/>
            <person name="Thomas W.K."/>
            <person name="Tucker A."/>
            <person name="Oakley T.H."/>
            <person name="Tokishita S."/>
            <person name="Aerts A."/>
            <person name="Arnold G.J."/>
            <person name="Basu M.K."/>
            <person name="Bauer D.J."/>
            <person name="Caceres C.E."/>
            <person name="Carmel L."/>
            <person name="Casola C."/>
            <person name="Choi J.H."/>
            <person name="Detter J.C."/>
            <person name="Dong Q."/>
            <person name="Dusheyko S."/>
            <person name="Eads B.D."/>
            <person name="Frohlich T."/>
            <person name="Geiler-Samerotte K.A."/>
            <person name="Gerlach D."/>
            <person name="Hatcher P."/>
            <person name="Jogdeo S."/>
            <person name="Krijgsveld J."/>
            <person name="Kriventseva E.V."/>
            <person name="Kultz D."/>
            <person name="Laforsch C."/>
            <person name="Lindquist E."/>
            <person name="Lopez J."/>
            <person name="Manak J.R."/>
            <person name="Muller J."/>
            <person name="Pangilinan J."/>
            <person name="Patwardhan R.P."/>
            <person name="Pitluck S."/>
            <person name="Pritham E.J."/>
            <person name="Rechtsteiner A."/>
            <person name="Rho M."/>
            <person name="Rogozin I.B."/>
            <person name="Sakarya O."/>
            <person name="Salamov A."/>
            <person name="Schaack S."/>
            <person name="Shapiro H."/>
            <person name="Shiga Y."/>
            <person name="Skalitzky C."/>
            <person name="Smith Z."/>
            <person name="Souvorov A."/>
            <person name="Sung W."/>
            <person name="Tang Z."/>
            <person name="Tsuchiya D."/>
            <person name="Tu H."/>
            <person name="Vos H."/>
            <person name="Wang M."/>
            <person name="Wolf Y.I."/>
            <person name="Yamagata H."/>
            <person name="Yamada T."/>
            <person name="Ye Y."/>
            <person name="Shaw J.R."/>
            <person name="Andrews J."/>
            <person name="Crease T.J."/>
            <person name="Tang H."/>
            <person name="Lucas S.M."/>
            <person name="Robertson H.M."/>
            <person name="Bork P."/>
            <person name="Koonin E.V."/>
            <person name="Zdobnov E.M."/>
            <person name="Grigoriev I.V."/>
            <person name="Lynch M."/>
            <person name="Boore J.L."/>
        </authorList>
    </citation>
    <scope>NUCLEOTIDE SEQUENCE [LARGE SCALE GENOMIC DNA]</scope>
</reference>
<feature type="chain" id="PRO_5003237125" evidence="2">
    <location>
        <begin position="20"/>
        <end position="274"/>
    </location>
</feature>
<dbReference type="EMBL" id="GL732531">
    <property type="protein sequence ID" value="EFX85983.1"/>
    <property type="molecule type" value="Genomic_DNA"/>
</dbReference>
<organism evidence="3 4">
    <name type="scientific">Daphnia pulex</name>
    <name type="common">Water flea</name>
    <dbReference type="NCBI Taxonomy" id="6669"/>
    <lineage>
        <taxon>Eukaryota</taxon>
        <taxon>Metazoa</taxon>
        <taxon>Ecdysozoa</taxon>
        <taxon>Arthropoda</taxon>
        <taxon>Crustacea</taxon>
        <taxon>Branchiopoda</taxon>
        <taxon>Diplostraca</taxon>
        <taxon>Cladocera</taxon>
        <taxon>Anomopoda</taxon>
        <taxon>Daphniidae</taxon>
        <taxon>Daphnia</taxon>
    </lineage>
</organism>
<dbReference type="HOGENOM" id="CLU_075652_0_0_1"/>
<dbReference type="AlphaFoldDB" id="E9G3I1"/>
<dbReference type="PhylomeDB" id="E9G3I1"/>
<sequence>MSKLSILLVLIVSMSSALASLNLHGQPLLSGLTSFTLELETITSIKPTPCYVTSGQVSQCRRKRGMEERPFILHFDNEYKIMPSAVVRIEPTTLPRSISPMNIFKGNKLAYNKVYSSFDDSLYNSHNIFRQLAMKGRNNVISVGDCGMSTVNFNEFLSCLGMTVQETTTLTATFTETYISSVGYNTWTVMGCTPAGFPYPYCPTDSTPVTDPIQSSTTELSTSESSTTEFPTTDSTGTESIVTVTPAPPPPPTTTGVIETSSASSPTTAEPIAP</sequence>
<evidence type="ECO:0000313" key="3">
    <source>
        <dbReference type="EMBL" id="EFX85983.1"/>
    </source>
</evidence>
<keyword evidence="2" id="KW-0732">Signal</keyword>
<feature type="compositionally biased region" description="Low complexity" evidence="1">
    <location>
        <begin position="215"/>
        <end position="245"/>
    </location>
</feature>
<evidence type="ECO:0000313" key="4">
    <source>
        <dbReference type="Proteomes" id="UP000000305"/>
    </source>
</evidence>
<feature type="signal peptide" evidence="2">
    <location>
        <begin position="1"/>
        <end position="19"/>
    </location>
</feature>
<feature type="compositionally biased region" description="Low complexity" evidence="1">
    <location>
        <begin position="254"/>
        <end position="274"/>
    </location>
</feature>
<accession>E9G3I1</accession>
<proteinExistence type="predicted"/>
<keyword evidence="4" id="KW-1185">Reference proteome</keyword>
<dbReference type="KEGG" id="dpx:DAPPUDRAFT_237268"/>